<comment type="caution">
    <text evidence="3">The sequence shown here is derived from an EMBL/GenBank/DDBJ whole genome shotgun (WGS) entry which is preliminary data.</text>
</comment>
<dbReference type="PANTHER" id="PTHR35565:SF1">
    <property type="entry name" value="TYPE VI SECRETION SYSTEM CONTRACTILE SHEATH LARGE SUBUNIT"/>
    <property type="match status" value="1"/>
</dbReference>
<dbReference type="Proteomes" id="UP001139031">
    <property type="component" value="Unassembled WGS sequence"/>
</dbReference>
<gene>
    <name evidence="3" type="primary">tssC</name>
    <name evidence="3" type="ORF">K7C98_17915</name>
</gene>
<sequence length="497" mass="56171">MSDTNSQTAPQRQAAEAQDSLLDSLLSETKLGPTDGEAYDLVRRGTRKLMDDLLRSTEVAPKIDKNLIDEMIADIDRRLTAQVNQVLHHPQVRQLESSWRGLKYLVDQIDFRENVRLEIVNATKEDLRIDFEDAPDITKSGLYNTIYRNNFGTLGGKPYGVICSTYDFGTGTEDVQLLKQFAAVGAMAHAPFLGNASPKMFGVQSFTDLPKLKDLQALFEGPQYAKWNGLRETEDARYLGMCMPRFMLRAPYGKRESELSVKAFDFTEEVIDSHDAYLWGPASLAMAAKIADSFAKYRWCPNIIGPQGGGSVYNLPLHQYEQGGELKTKIPTEVSLDDRREYELAEQGFIGLVFRKDSDNAAFFSANSIQRPKVFAKTAEGMAAQTNYMLGTRLPYMFVITRLAHYMKVLQREQIGTWKSRSDLDRELNNWIRQYVSDMPDPPAATRSRKPLRKAKVIVEEVEGQVGWFRCNLAIEPHLKFEGAEFTLSLVGKLDKS</sequence>
<evidence type="ECO:0000313" key="4">
    <source>
        <dbReference type="Proteomes" id="UP001139031"/>
    </source>
</evidence>
<name>A0ABS7TSD3_9BACT</name>
<dbReference type="InterPro" id="IPR044032">
    <property type="entry name" value="TssC1_C"/>
</dbReference>
<evidence type="ECO:0000313" key="3">
    <source>
        <dbReference type="EMBL" id="MBZ5711126.1"/>
    </source>
</evidence>
<dbReference type="InterPro" id="IPR010269">
    <property type="entry name" value="T6SS_TssC-like"/>
</dbReference>
<dbReference type="InterPro" id="IPR044031">
    <property type="entry name" value="TssC1_N"/>
</dbReference>
<dbReference type="EMBL" id="JAIRAU010000023">
    <property type="protein sequence ID" value="MBZ5711126.1"/>
    <property type="molecule type" value="Genomic_DNA"/>
</dbReference>
<feature type="domain" description="TssC1 C-terminal" evidence="2">
    <location>
        <begin position="384"/>
        <end position="494"/>
    </location>
</feature>
<dbReference type="Pfam" id="PF18945">
    <property type="entry name" value="VipB_2"/>
    <property type="match status" value="1"/>
</dbReference>
<dbReference type="NCBIfam" id="TIGR03355">
    <property type="entry name" value="VI_chp_2"/>
    <property type="match status" value="1"/>
</dbReference>
<evidence type="ECO:0000259" key="1">
    <source>
        <dbReference type="Pfam" id="PF05943"/>
    </source>
</evidence>
<dbReference type="PANTHER" id="PTHR35565">
    <property type="entry name" value="CYTOPLASMIC PROTEIN-RELATED"/>
    <property type="match status" value="1"/>
</dbReference>
<dbReference type="Pfam" id="PF05943">
    <property type="entry name" value="VipB"/>
    <property type="match status" value="1"/>
</dbReference>
<dbReference type="RefSeq" id="WP_224192898.1">
    <property type="nucleotide sequence ID" value="NZ_JAIRAU010000023.1"/>
</dbReference>
<evidence type="ECO:0000259" key="2">
    <source>
        <dbReference type="Pfam" id="PF18945"/>
    </source>
</evidence>
<proteinExistence type="predicted"/>
<accession>A0ABS7TSD3</accession>
<protein>
    <submittedName>
        <fullName evidence="3">Type VI secretion system contractile sheath large subunit</fullName>
    </submittedName>
</protein>
<feature type="domain" description="TssC1 N-terminal" evidence="1">
    <location>
        <begin position="69"/>
        <end position="370"/>
    </location>
</feature>
<organism evidence="3 4">
    <name type="scientific">Nannocystis pusilla</name>
    <dbReference type="NCBI Taxonomy" id="889268"/>
    <lineage>
        <taxon>Bacteria</taxon>
        <taxon>Pseudomonadati</taxon>
        <taxon>Myxococcota</taxon>
        <taxon>Polyangia</taxon>
        <taxon>Nannocystales</taxon>
        <taxon>Nannocystaceae</taxon>
        <taxon>Nannocystis</taxon>
    </lineage>
</organism>
<reference evidence="3" key="1">
    <citation type="submission" date="2021-08" db="EMBL/GenBank/DDBJ databases">
        <authorList>
            <person name="Stevens D.C."/>
        </authorList>
    </citation>
    <scope>NUCLEOTIDE SEQUENCE</scope>
    <source>
        <strain evidence="3">DSM 53165</strain>
    </source>
</reference>
<keyword evidence="4" id="KW-1185">Reference proteome</keyword>